<name>A0AAF0R6A2_SOLVR</name>
<protein>
    <submittedName>
        <fullName evidence="2">Uncharacterized protein</fullName>
    </submittedName>
</protein>
<evidence type="ECO:0000313" key="2">
    <source>
        <dbReference type="EMBL" id="WMV35135.1"/>
    </source>
</evidence>
<reference evidence="2" key="1">
    <citation type="submission" date="2023-08" db="EMBL/GenBank/DDBJ databases">
        <title>A de novo genome assembly of Solanum verrucosum Schlechtendal, a Mexican diploid species geographically isolated from the other diploid A-genome species in potato relatives.</title>
        <authorList>
            <person name="Hosaka K."/>
        </authorList>
    </citation>
    <scope>NUCLEOTIDE SEQUENCE</scope>
    <source>
        <tissue evidence="2">Young leaves</tissue>
    </source>
</reference>
<proteinExistence type="predicted"/>
<dbReference type="Proteomes" id="UP001234989">
    <property type="component" value="Chromosome 6"/>
</dbReference>
<keyword evidence="3" id="KW-1185">Reference proteome</keyword>
<dbReference type="Gene3D" id="3.40.140.10">
    <property type="entry name" value="Cytidine Deaminase, domain 2"/>
    <property type="match status" value="1"/>
</dbReference>
<feature type="region of interest" description="Disordered" evidence="1">
    <location>
        <begin position="169"/>
        <end position="201"/>
    </location>
</feature>
<evidence type="ECO:0000256" key="1">
    <source>
        <dbReference type="SAM" id="MobiDB-lite"/>
    </source>
</evidence>
<sequence>MALTSVKMTEEVWLTCLSHALSTETEEIMGLLLGDTQVAYRDPLWVSRAPSPVVLCHQNLFLFLPFLSGPREKIPTKIEIVDDGLIYSRPVWVEWSVIYRSMEAEKRADRGDSDIQLDSIEAEPMLLEYRDSVRKRKRSRNKENLGHRDWGETKHPSKHLIMDWEVGTGNTQANGRRRRTKNQKSEIRESRNQGGSGRGMTEEGDVIAIEGKTNSYCMSRVDSSFLETFGNQLVTYNESEPLSIEENLMEEMIEKGLQSGYTLM</sequence>
<dbReference type="AlphaFoldDB" id="A0AAF0R6A2"/>
<organism evidence="2 3">
    <name type="scientific">Solanum verrucosum</name>
    <dbReference type="NCBI Taxonomy" id="315347"/>
    <lineage>
        <taxon>Eukaryota</taxon>
        <taxon>Viridiplantae</taxon>
        <taxon>Streptophyta</taxon>
        <taxon>Embryophyta</taxon>
        <taxon>Tracheophyta</taxon>
        <taxon>Spermatophyta</taxon>
        <taxon>Magnoliopsida</taxon>
        <taxon>eudicotyledons</taxon>
        <taxon>Gunneridae</taxon>
        <taxon>Pentapetalae</taxon>
        <taxon>asterids</taxon>
        <taxon>lamiids</taxon>
        <taxon>Solanales</taxon>
        <taxon>Solanaceae</taxon>
        <taxon>Solanoideae</taxon>
        <taxon>Solaneae</taxon>
        <taxon>Solanum</taxon>
    </lineage>
</organism>
<evidence type="ECO:0000313" key="3">
    <source>
        <dbReference type="Proteomes" id="UP001234989"/>
    </source>
</evidence>
<gene>
    <name evidence="2" type="ORF">MTR67_028520</name>
</gene>
<dbReference type="EMBL" id="CP133617">
    <property type="protein sequence ID" value="WMV35135.1"/>
    <property type="molecule type" value="Genomic_DNA"/>
</dbReference>
<accession>A0AAF0R6A2</accession>